<evidence type="ECO:0000256" key="9">
    <source>
        <dbReference type="SAM" id="Phobius"/>
    </source>
</evidence>
<evidence type="ECO:0000256" key="3">
    <source>
        <dbReference type="ARBA" id="ARBA00022448"/>
    </source>
</evidence>
<dbReference type="GO" id="GO:0000287">
    <property type="term" value="F:magnesium ion binding"/>
    <property type="evidence" value="ECO:0007669"/>
    <property type="project" value="TreeGrafter"/>
</dbReference>
<keyword evidence="5 9" id="KW-0812">Transmembrane</keyword>
<feature type="transmembrane region" description="Helical" evidence="9">
    <location>
        <begin position="575"/>
        <end position="597"/>
    </location>
</feature>
<dbReference type="SUPFAM" id="SSF143865">
    <property type="entry name" value="CorA soluble domain-like"/>
    <property type="match status" value="1"/>
</dbReference>
<dbReference type="InterPro" id="IPR045861">
    <property type="entry name" value="CorA_cytoplasmic_dom"/>
</dbReference>
<evidence type="ECO:0000256" key="7">
    <source>
        <dbReference type="ARBA" id="ARBA00023136"/>
    </source>
</evidence>
<dbReference type="AlphaFoldDB" id="A0AAV9H7Q8"/>
<evidence type="ECO:0000256" key="8">
    <source>
        <dbReference type="SAM" id="MobiDB-lite"/>
    </source>
</evidence>
<evidence type="ECO:0000256" key="1">
    <source>
        <dbReference type="ARBA" id="ARBA00004651"/>
    </source>
</evidence>
<gene>
    <name evidence="10" type="ORF">QBC42DRAFT_301716</name>
</gene>
<dbReference type="Proteomes" id="UP001321749">
    <property type="component" value="Unassembled WGS sequence"/>
</dbReference>
<dbReference type="PANTHER" id="PTHR46494:SF1">
    <property type="entry name" value="CORA FAMILY METAL ION TRANSPORTER (EUROFUNG)"/>
    <property type="match status" value="1"/>
</dbReference>
<dbReference type="InterPro" id="IPR002523">
    <property type="entry name" value="MgTranspt_CorA/ZnTranspt_ZntB"/>
</dbReference>
<evidence type="ECO:0000256" key="2">
    <source>
        <dbReference type="ARBA" id="ARBA00009765"/>
    </source>
</evidence>
<keyword evidence="3" id="KW-0813">Transport</keyword>
<dbReference type="GO" id="GO:0050897">
    <property type="term" value="F:cobalt ion binding"/>
    <property type="evidence" value="ECO:0007669"/>
    <property type="project" value="TreeGrafter"/>
</dbReference>
<comment type="similarity">
    <text evidence="2">Belongs to the CorA metal ion transporter (MIT) (TC 1.A.35) family.</text>
</comment>
<protein>
    <submittedName>
        <fullName evidence="10">Transporter</fullName>
    </submittedName>
</protein>
<dbReference type="EMBL" id="MU865165">
    <property type="protein sequence ID" value="KAK4456791.1"/>
    <property type="molecule type" value="Genomic_DNA"/>
</dbReference>
<keyword evidence="11" id="KW-1185">Reference proteome</keyword>
<reference evidence="10" key="1">
    <citation type="journal article" date="2023" name="Mol. Phylogenet. Evol.">
        <title>Genome-scale phylogeny and comparative genomics of the fungal order Sordariales.</title>
        <authorList>
            <person name="Hensen N."/>
            <person name="Bonometti L."/>
            <person name="Westerberg I."/>
            <person name="Brannstrom I.O."/>
            <person name="Guillou S."/>
            <person name="Cros-Aarteil S."/>
            <person name="Calhoun S."/>
            <person name="Haridas S."/>
            <person name="Kuo A."/>
            <person name="Mondo S."/>
            <person name="Pangilinan J."/>
            <person name="Riley R."/>
            <person name="LaButti K."/>
            <person name="Andreopoulos B."/>
            <person name="Lipzen A."/>
            <person name="Chen C."/>
            <person name="Yan M."/>
            <person name="Daum C."/>
            <person name="Ng V."/>
            <person name="Clum A."/>
            <person name="Steindorff A."/>
            <person name="Ohm R.A."/>
            <person name="Martin F."/>
            <person name="Silar P."/>
            <person name="Natvig D.O."/>
            <person name="Lalanne C."/>
            <person name="Gautier V."/>
            <person name="Ament-Velasquez S.L."/>
            <person name="Kruys A."/>
            <person name="Hutchinson M.I."/>
            <person name="Powell A.J."/>
            <person name="Barry K."/>
            <person name="Miller A.N."/>
            <person name="Grigoriev I.V."/>
            <person name="Debuchy R."/>
            <person name="Gladieux P."/>
            <person name="Hiltunen Thoren M."/>
            <person name="Johannesson H."/>
        </authorList>
    </citation>
    <scope>NUCLEOTIDE SEQUENCE</scope>
    <source>
        <strain evidence="10">PSN324</strain>
    </source>
</reference>
<evidence type="ECO:0000256" key="5">
    <source>
        <dbReference type="ARBA" id="ARBA00022692"/>
    </source>
</evidence>
<evidence type="ECO:0000256" key="6">
    <source>
        <dbReference type="ARBA" id="ARBA00022989"/>
    </source>
</evidence>
<keyword evidence="4" id="KW-1003">Cell membrane</keyword>
<reference evidence="10" key="2">
    <citation type="submission" date="2023-06" db="EMBL/GenBank/DDBJ databases">
        <authorList>
            <consortium name="Lawrence Berkeley National Laboratory"/>
            <person name="Mondo S.J."/>
            <person name="Hensen N."/>
            <person name="Bonometti L."/>
            <person name="Westerberg I."/>
            <person name="Brannstrom I.O."/>
            <person name="Guillou S."/>
            <person name="Cros-Aarteil S."/>
            <person name="Calhoun S."/>
            <person name="Haridas S."/>
            <person name="Kuo A."/>
            <person name="Pangilinan J."/>
            <person name="Riley R."/>
            <person name="Labutti K."/>
            <person name="Andreopoulos B."/>
            <person name="Lipzen A."/>
            <person name="Chen C."/>
            <person name="Yanf M."/>
            <person name="Daum C."/>
            <person name="Ng V."/>
            <person name="Clum A."/>
            <person name="Steindorff A."/>
            <person name="Ohm R."/>
            <person name="Martin F."/>
            <person name="Silar P."/>
            <person name="Natvig D."/>
            <person name="Lalanne C."/>
            <person name="Gautier V."/>
            <person name="Ament-Velasquez S.L."/>
            <person name="Kruys A."/>
            <person name="Hutchinson M.I."/>
            <person name="Powell A.J."/>
            <person name="Barry K."/>
            <person name="Miller A.N."/>
            <person name="Grigoriev I.V."/>
            <person name="Debuchy R."/>
            <person name="Gladieux P."/>
            <person name="Thoren M.H."/>
            <person name="Johannesson H."/>
        </authorList>
    </citation>
    <scope>NUCLEOTIDE SEQUENCE</scope>
    <source>
        <strain evidence="10">PSN324</strain>
    </source>
</reference>
<evidence type="ECO:0000313" key="10">
    <source>
        <dbReference type="EMBL" id="KAK4456791.1"/>
    </source>
</evidence>
<dbReference type="GO" id="GO:0005886">
    <property type="term" value="C:plasma membrane"/>
    <property type="evidence" value="ECO:0007669"/>
    <property type="project" value="UniProtKB-SubCell"/>
</dbReference>
<feature type="region of interest" description="Disordered" evidence="8">
    <location>
        <begin position="1"/>
        <end position="56"/>
    </location>
</feature>
<dbReference type="Gene3D" id="3.30.460.20">
    <property type="entry name" value="CorA soluble domain-like"/>
    <property type="match status" value="1"/>
</dbReference>
<name>A0AAV9H7Q8_9PEZI</name>
<dbReference type="GO" id="GO:0015095">
    <property type="term" value="F:magnesium ion transmembrane transporter activity"/>
    <property type="evidence" value="ECO:0007669"/>
    <property type="project" value="TreeGrafter"/>
</dbReference>
<accession>A0AAV9H7Q8</accession>
<dbReference type="InterPro" id="IPR045863">
    <property type="entry name" value="CorA_TM1_TM2"/>
</dbReference>
<comment type="caution">
    <text evidence="10">The sequence shown here is derived from an EMBL/GenBank/DDBJ whole genome shotgun (WGS) entry which is preliminary data.</text>
</comment>
<dbReference type="Gene3D" id="1.20.58.340">
    <property type="entry name" value="Magnesium transport protein CorA, transmembrane region"/>
    <property type="match status" value="2"/>
</dbReference>
<organism evidence="10 11">
    <name type="scientific">Cladorrhinum samala</name>
    <dbReference type="NCBI Taxonomy" id="585594"/>
    <lineage>
        <taxon>Eukaryota</taxon>
        <taxon>Fungi</taxon>
        <taxon>Dikarya</taxon>
        <taxon>Ascomycota</taxon>
        <taxon>Pezizomycotina</taxon>
        <taxon>Sordariomycetes</taxon>
        <taxon>Sordariomycetidae</taxon>
        <taxon>Sordariales</taxon>
        <taxon>Podosporaceae</taxon>
        <taxon>Cladorrhinum</taxon>
    </lineage>
</organism>
<dbReference type="GO" id="GO:0015087">
    <property type="term" value="F:cobalt ion transmembrane transporter activity"/>
    <property type="evidence" value="ECO:0007669"/>
    <property type="project" value="TreeGrafter"/>
</dbReference>
<keyword evidence="6 9" id="KW-1133">Transmembrane helix</keyword>
<sequence length="624" mass="70284">MSNELREPDGGAVAADSQVRDFGHLPPSSHTSSDSPSDAASQPSTADPLSTEQPSPHVRYALGIDTNVRNGGCDSPPRQSLGLARVDTDAPFSPSMRRRITRVGTFKTVEDFEDFSERPGWRPGAEPGFDPSKPDGGRGSMPTLHTPCDITVVDFSQDRFSMQQLNNETLNDFLNLPQPKWVKCRWINVNGLSWDVIQALGRHKNLHKLAIEDIMNTRNRTKAEWYPTHAFIVLTLQKLVQLCDPDSDDSDSDDDVSRISKRSSIYPKKTLRRLKRVFQGNNHNPPDVRLESGGGPYPDQGQNGNFLSGLSGAPNIAQVRTLQSYHASQNDERAQFMEKNSALAYKKLAIFCEQVSMFITNDNCIISFFEGSAQDVEGPILRRLQISDTIIRQSCDASMVGQAIIDAIIDLAIPAVFCYDDVIGDIELDVLNSPNISHTRKLYILIAEINKLLNFVTPITTLIQTLRDHKADVPLDTAMERILDPMHPVFITTQTYIYLGDVLDHCVLITDKLEQHKRSADGMIQLIFNTISANQNESMRQLTTATIIFLPLTFITGYFGQNFTPFKVLEKDIGYFWQIAVPVVFCTILILLWEPIYHYCRALLRRRYISRLKSRSRRPTKKRV</sequence>
<proteinExistence type="inferred from homology"/>
<evidence type="ECO:0000256" key="4">
    <source>
        <dbReference type="ARBA" id="ARBA00022475"/>
    </source>
</evidence>
<dbReference type="SUPFAM" id="SSF144083">
    <property type="entry name" value="Magnesium transport protein CorA, transmembrane region"/>
    <property type="match status" value="1"/>
</dbReference>
<evidence type="ECO:0000313" key="11">
    <source>
        <dbReference type="Proteomes" id="UP001321749"/>
    </source>
</evidence>
<dbReference type="Pfam" id="PF01544">
    <property type="entry name" value="CorA"/>
    <property type="match status" value="1"/>
</dbReference>
<dbReference type="PANTHER" id="PTHR46494">
    <property type="entry name" value="CORA FAMILY METAL ION TRANSPORTER (EUROFUNG)"/>
    <property type="match status" value="1"/>
</dbReference>
<comment type="subcellular location">
    <subcellularLocation>
        <location evidence="1">Cell membrane</location>
        <topology evidence="1">Multi-pass membrane protein</topology>
    </subcellularLocation>
</comment>
<feature type="region of interest" description="Disordered" evidence="8">
    <location>
        <begin position="114"/>
        <end position="136"/>
    </location>
</feature>
<keyword evidence="7 9" id="KW-0472">Membrane</keyword>
<feature type="compositionally biased region" description="Low complexity" evidence="8">
    <location>
        <begin position="26"/>
        <end position="48"/>
    </location>
</feature>